<feature type="region of interest" description="Disordered" evidence="1">
    <location>
        <begin position="527"/>
        <end position="603"/>
    </location>
</feature>
<feature type="compositionally biased region" description="Low complexity" evidence="1">
    <location>
        <begin position="270"/>
        <end position="288"/>
    </location>
</feature>
<dbReference type="AlphaFoldDB" id="A0A9P8CUI0"/>
<accession>A0A9P8CUI0</accession>
<feature type="compositionally biased region" description="Acidic residues" evidence="1">
    <location>
        <begin position="541"/>
        <end position="559"/>
    </location>
</feature>
<sequence length="779" mass="80402">MILESSTHIPTQLTPPLLNTTLCIMHGSVLFFALATVALGATVRLNTEDTMASASAIASKDRLNPPSLAARSTVVGLDIGNGRKVIEVNIGGNNPLITSGGSSILGTNNGAGILGGNTGLLKKRNGSFLGLRRRDGANVVDAAVDAVLNLDHTGSLLDVTQDNGGLLGGLLDINLKRRTDLAAVAQVDLSGQNPTVTVDLSGILGNTRTGAPCTGEGLAAETVGQPANTDATSNNVDGNTMAPSTNVDPNGQPAGATDGNAVTPDANTQPPVAATDNTNAPAAPVNPTQPTITDNTGAAPAVIEVNPIQPIAPVNPISDVVNTNGPIATDSNGGLLDVKVNTNGDDLLQAKVNPNNDGSLLDAGVNTGRDSAVGTDAVDLLAENVNNLGRDSAAAPKGNSLVDLDLLPGNGDVLDLGIHPDPEHLLSANLGPGDNTGVTLKRRLYEIQKRDLGILDTVINTAIASSTDYTNADILNADLKGNSQGVEVLGAKLLGMTGTNVGDVANVDLKGKSQGVEVLGAKVLGTKGSNGSILDRRNRDDDDEDEDEDDDEDEDEEELKESAVKAKDGKDSHPAADSNNDKKEAAKEDPEKHKNSASAGSTSNKMALLGALVGAPVPPEPIIMNDNHPSCIHSRTLHNTMSMSNSQSAMTGSSLCTCEECSRYKVPFQSLSSDQTSDIFDMLQQQNTNSAMSSAHDRNGNPSGTSSTSPSTTYLARRPSTTATSPKVAGYGGATMMQPHQRRASFEFHNRERSFQQHSAACDCRGSGVGCGCSFTCDC</sequence>
<proteinExistence type="predicted"/>
<feature type="compositionally biased region" description="Polar residues" evidence="1">
    <location>
        <begin position="225"/>
        <end position="249"/>
    </location>
</feature>
<gene>
    <name evidence="2" type="ORF">KVV02_002813</name>
</gene>
<organism evidence="2 3">
    <name type="scientific">Mortierella alpina</name>
    <name type="common">Oleaginous fungus</name>
    <name type="synonym">Mortierella renispora</name>
    <dbReference type="NCBI Taxonomy" id="64518"/>
    <lineage>
        <taxon>Eukaryota</taxon>
        <taxon>Fungi</taxon>
        <taxon>Fungi incertae sedis</taxon>
        <taxon>Mucoromycota</taxon>
        <taxon>Mortierellomycotina</taxon>
        <taxon>Mortierellomycetes</taxon>
        <taxon>Mortierellales</taxon>
        <taxon>Mortierellaceae</taxon>
        <taxon>Mortierella</taxon>
    </lineage>
</organism>
<evidence type="ECO:0000313" key="3">
    <source>
        <dbReference type="Proteomes" id="UP000717515"/>
    </source>
</evidence>
<reference evidence="2" key="1">
    <citation type="submission" date="2021-07" db="EMBL/GenBank/DDBJ databases">
        <title>Draft genome of Mortierella alpina, strain LL118, isolated from an aspen leaf litter sample.</title>
        <authorList>
            <person name="Yang S."/>
            <person name="Vinatzer B.A."/>
        </authorList>
    </citation>
    <scope>NUCLEOTIDE SEQUENCE</scope>
    <source>
        <strain evidence="2">LL118</strain>
    </source>
</reference>
<dbReference type="EMBL" id="JAIFTL010000272">
    <property type="protein sequence ID" value="KAG9320633.1"/>
    <property type="molecule type" value="Genomic_DNA"/>
</dbReference>
<name>A0A9P8CUI0_MORAP</name>
<evidence type="ECO:0000256" key="1">
    <source>
        <dbReference type="SAM" id="MobiDB-lite"/>
    </source>
</evidence>
<evidence type="ECO:0000313" key="2">
    <source>
        <dbReference type="EMBL" id="KAG9320633.1"/>
    </source>
</evidence>
<feature type="region of interest" description="Disordered" evidence="1">
    <location>
        <begin position="215"/>
        <end position="289"/>
    </location>
</feature>
<feature type="region of interest" description="Disordered" evidence="1">
    <location>
        <begin position="689"/>
        <end position="734"/>
    </location>
</feature>
<comment type="caution">
    <text evidence="2">The sequence shown here is derived from an EMBL/GenBank/DDBJ whole genome shotgun (WGS) entry which is preliminary data.</text>
</comment>
<feature type="compositionally biased region" description="Basic and acidic residues" evidence="1">
    <location>
        <begin position="560"/>
        <end position="594"/>
    </location>
</feature>
<feature type="compositionally biased region" description="Low complexity" evidence="1">
    <location>
        <begin position="700"/>
        <end position="713"/>
    </location>
</feature>
<protein>
    <submittedName>
        <fullName evidence="2">Uncharacterized protein</fullName>
    </submittedName>
</protein>
<dbReference type="Proteomes" id="UP000717515">
    <property type="component" value="Unassembled WGS sequence"/>
</dbReference>